<accession>A0ABS6M8F6</accession>
<protein>
    <submittedName>
        <fullName evidence="2">NAD(+)/NADH kinase</fullName>
    </submittedName>
</protein>
<proteinExistence type="predicted"/>
<dbReference type="Proteomes" id="UP000755551">
    <property type="component" value="Unassembled WGS sequence"/>
</dbReference>
<reference evidence="2 3" key="1">
    <citation type="submission" date="2021-06" db="EMBL/GenBank/DDBJ databases">
        <title>Bacterium isolated from marine sediment.</title>
        <authorList>
            <person name="Zhu K.-L."/>
            <person name="Du Z.-J."/>
            <person name="Liang Q.-Y."/>
        </authorList>
    </citation>
    <scope>NUCLEOTIDE SEQUENCE [LARGE SCALE GENOMIC DNA]</scope>
    <source>
        <strain evidence="2 3">A346</strain>
    </source>
</reference>
<organism evidence="2 3">
    <name type="scientific">Marinobacterium weihaiense</name>
    <dbReference type="NCBI Taxonomy" id="2851016"/>
    <lineage>
        <taxon>Bacteria</taxon>
        <taxon>Pseudomonadati</taxon>
        <taxon>Pseudomonadota</taxon>
        <taxon>Gammaproteobacteria</taxon>
        <taxon>Oceanospirillales</taxon>
        <taxon>Oceanospirillaceae</taxon>
        <taxon>Marinobacterium</taxon>
    </lineage>
</organism>
<keyword evidence="3" id="KW-1185">Reference proteome</keyword>
<dbReference type="SMART" id="SM00046">
    <property type="entry name" value="DAGKc"/>
    <property type="match status" value="1"/>
</dbReference>
<evidence type="ECO:0000313" key="2">
    <source>
        <dbReference type="EMBL" id="MBV0932572.1"/>
    </source>
</evidence>
<keyword evidence="2" id="KW-0808">Transferase</keyword>
<sequence>MSRDKGRCFVVIINHAAGERRDAELEARIRAGLPAAQLLALVRLQPRRDLHAQMRQQIEFCARQGAILVVAGGDGTLNAAVGLLAGTDVPLGVIPCGTFNFFARDRGIPLATDAALALLREGSIRPCALARVNGLPFCVSASIGVYPRIIAAREKVSAVTGRNRLVSLLSGIWIFLTRARGRRLLLEHDGQRRVETAPMLLASVSPAQLANFDLPEVEQIRQGRMLVFVIRSNSTRALCRYLWATLRGELKRLQELDVFATERLQVSTRRRRLTLAVDGELHRCPSPLTLEVEADAYTCVLPVEGDECA</sequence>
<dbReference type="Pfam" id="PF00781">
    <property type="entry name" value="DAGK_cat"/>
    <property type="match status" value="1"/>
</dbReference>
<keyword evidence="2" id="KW-0418">Kinase</keyword>
<dbReference type="PROSITE" id="PS50146">
    <property type="entry name" value="DAGK"/>
    <property type="match status" value="1"/>
</dbReference>
<dbReference type="InterPro" id="IPR001206">
    <property type="entry name" value="Diacylglycerol_kinase_cat_dom"/>
</dbReference>
<dbReference type="EMBL" id="JAHQZT010000004">
    <property type="protein sequence ID" value="MBV0932572.1"/>
    <property type="molecule type" value="Genomic_DNA"/>
</dbReference>
<evidence type="ECO:0000313" key="3">
    <source>
        <dbReference type="Proteomes" id="UP000755551"/>
    </source>
</evidence>
<comment type="caution">
    <text evidence="2">The sequence shown here is derived from an EMBL/GenBank/DDBJ whole genome shotgun (WGS) entry which is preliminary data.</text>
</comment>
<evidence type="ECO:0000259" key="1">
    <source>
        <dbReference type="PROSITE" id="PS50146"/>
    </source>
</evidence>
<dbReference type="GO" id="GO:0016301">
    <property type="term" value="F:kinase activity"/>
    <property type="evidence" value="ECO:0007669"/>
    <property type="project" value="UniProtKB-KW"/>
</dbReference>
<name>A0ABS6M8F6_9GAMM</name>
<dbReference type="RefSeq" id="WP_217333990.1">
    <property type="nucleotide sequence ID" value="NZ_JAHQZT010000004.1"/>
</dbReference>
<gene>
    <name evidence="2" type="ORF">KTN04_04390</name>
</gene>
<feature type="domain" description="DAGKc" evidence="1">
    <location>
        <begin position="4"/>
        <end position="136"/>
    </location>
</feature>